<name>A0A9P5IWD9_9HELO</name>
<dbReference type="Proteomes" id="UP000710849">
    <property type="component" value="Unassembled WGS sequence"/>
</dbReference>
<proteinExistence type="predicted"/>
<accession>A0A9P5IWD9</accession>
<keyword evidence="2" id="KW-1185">Reference proteome</keyword>
<dbReference type="GeneID" id="62144798"/>
<dbReference type="AlphaFoldDB" id="A0A9P5IWD9"/>
<organism evidence="1 2">
    <name type="scientific">Botrytis byssoidea</name>
    <dbReference type="NCBI Taxonomy" id="139641"/>
    <lineage>
        <taxon>Eukaryota</taxon>
        <taxon>Fungi</taxon>
        <taxon>Dikarya</taxon>
        <taxon>Ascomycota</taxon>
        <taxon>Pezizomycotina</taxon>
        <taxon>Leotiomycetes</taxon>
        <taxon>Helotiales</taxon>
        <taxon>Sclerotiniaceae</taxon>
        <taxon>Botrytis</taxon>
    </lineage>
</organism>
<comment type="caution">
    <text evidence="1">The sequence shown here is derived from an EMBL/GenBank/DDBJ whole genome shotgun (WGS) entry which is preliminary data.</text>
</comment>
<sequence>MGPEFRTFSYISQKDPNPSTAAKDIAETLRTTCTRRRGNAMFRDMFIRINYTVRLGLDKPWNYVGLHFARDQYGTKRTYIYHIFETPSNTPTISILFSGFFSGLAIADSPICSSICAHNNDPGLWNDDHTSSAQVDYIIANRGEYVTGSVQGHMCVAIIGSEYTIIVADCLEQMAAQWQSYTDNWYLWSSITCVTETATGIISITA</sequence>
<dbReference type="EMBL" id="RCSW01000002">
    <property type="protein sequence ID" value="KAF7953810.1"/>
    <property type="molecule type" value="Genomic_DNA"/>
</dbReference>
<evidence type="ECO:0000313" key="2">
    <source>
        <dbReference type="Proteomes" id="UP000710849"/>
    </source>
</evidence>
<reference evidence="1 2" key="1">
    <citation type="journal article" date="2020" name="Genome Biol. Evol.">
        <title>Comparative genomics of Sclerotiniaceae.</title>
        <authorList>
            <person name="Valero Jimenez C.A."/>
            <person name="Steentjes M."/>
            <person name="Scholten O.E."/>
            <person name="Van Kan J.A.L."/>
        </authorList>
    </citation>
    <scope>NUCLEOTIDE SEQUENCE [LARGE SCALE GENOMIC DNA]</scope>
    <source>
        <strain evidence="1 2">MUCL 94</strain>
    </source>
</reference>
<gene>
    <name evidence="1" type="ORF">EAE97_001209</name>
</gene>
<protein>
    <submittedName>
        <fullName evidence="1">Uncharacterized protein</fullName>
    </submittedName>
</protein>
<evidence type="ECO:0000313" key="1">
    <source>
        <dbReference type="EMBL" id="KAF7953810.1"/>
    </source>
</evidence>
<dbReference type="RefSeq" id="XP_038737620.1">
    <property type="nucleotide sequence ID" value="XM_038871719.1"/>
</dbReference>